<dbReference type="Gramene" id="novel_model_7049_5bd9a17a">
    <property type="protein sequence ID" value="cds.novel_model_7049_5bd9a17a"/>
    <property type="gene ID" value="novel_gene_3709_5bd9a17a"/>
</dbReference>
<dbReference type="Pfam" id="PF00407">
    <property type="entry name" value="Bet_v_1"/>
    <property type="match status" value="2"/>
</dbReference>
<dbReference type="OrthoDB" id="1072116at2759"/>
<evidence type="ECO:0000259" key="1">
    <source>
        <dbReference type="SMART" id="SM01037"/>
    </source>
</evidence>
<feature type="domain" description="Bet v I/Major latex protein" evidence="1">
    <location>
        <begin position="162"/>
        <end position="313"/>
    </location>
</feature>
<dbReference type="EMBL" id="UZAU01000811">
    <property type="status" value="NOT_ANNOTATED_CDS"/>
    <property type="molecule type" value="Genomic_DNA"/>
</dbReference>
<organism evidence="2 3">
    <name type="scientific">Cannabis sativa</name>
    <name type="common">Hemp</name>
    <name type="synonym">Marijuana</name>
    <dbReference type="NCBI Taxonomy" id="3483"/>
    <lineage>
        <taxon>Eukaryota</taxon>
        <taxon>Viridiplantae</taxon>
        <taxon>Streptophyta</taxon>
        <taxon>Embryophyta</taxon>
        <taxon>Tracheophyta</taxon>
        <taxon>Spermatophyta</taxon>
        <taxon>Magnoliopsida</taxon>
        <taxon>eudicotyledons</taxon>
        <taxon>Gunneridae</taxon>
        <taxon>Pentapetalae</taxon>
        <taxon>rosids</taxon>
        <taxon>fabids</taxon>
        <taxon>Rosales</taxon>
        <taxon>Cannabaceae</taxon>
        <taxon>Cannabis</taxon>
    </lineage>
</organism>
<dbReference type="InterPro" id="IPR023393">
    <property type="entry name" value="START-like_dom_sf"/>
</dbReference>
<evidence type="ECO:0000313" key="3">
    <source>
        <dbReference type="Proteomes" id="UP000596661"/>
    </source>
</evidence>
<dbReference type="Proteomes" id="UP000596661">
    <property type="component" value="Unassembled WGS sequence"/>
</dbReference>
<dbReference type="SMART" id="SM01037">
    <property type="entry name" value="Bet_v_1"/>
    <property type="match status" value="2"/>
</dbReference>
<sequence length="313" mass="36015">MSSSSDLIGKLETNIEIKAPAEKFHHIFKHTPHKVSNHTENFHGCELHEGEWGTVGSTICWDYFHDGKRRVSKQIVEAIDDEKNSITFKLIEGDLMEHYKKFKIILVVTPKAEGEGSIVHWRFEYEKHHDEIIDPHTLVDLANEMTKDLELSILPNMSSSSDLIGKLETNIEIKAPAEKFHHIFKHTPHNVSNHTENFHGCELHEGEWGTVGSTICWDYFHDGKRRVSKQIVEAIDDEKNSITFKLIEGDLMEHYKSFKIILVVTPKAEGDEGSIVHWRFEYEKHHDEIIDPHTLLDLANEVTQDLATHLAHA</sequence>
<accession>A0A803RAH4</accession>
<dbReference type="EnsemblPlants" id="novel_model_7049_5bd9a17a">
    <property type="protein sequence ID" value="cds.novel_model_7049_5bd9a17a"/>
    <property type="gene ID" value="novel_gene_3709_5bd9a17a"/>
</dbReference>
<proteinExistence type="predicted"/>
<keyword evidence="3" id="KW-1185">Reference proteome</keyword>
<dbReference type="Gene3D" id="3.30.530.20">
    <property type="match status" value="2"/>
</dbReference>
<dbReference type="CDD" id="cd07816">
    <property type="entry name" value="Bet_v1-like"/>
    <property type="match status" value="2"/>
</dbReference>
<gene>
    <name evidence="2" type="primary">LOC115700862</name>
</gene>
<reference evidence="2" key="1">
    <citation type="submission" date="2021-03" db="UniProtKB">
        <authorList>
            <consortium name="EnsemblPlants"/>
        </authorList>
    </citation>
    <scope>IDENTIFICATION</scope>
</reference>
<protein>
    <recommendedName>
        <fullName evidence="1">Bet v I/Major latex protein domain-containing protein</fullName>
    </recommendedName>
</protein>
<evidence type="ECO:0000313" key="2">
    <source>
        <dbReference type="EnsemblPlants" id="cds.novel_model_7049_5bd9a17a"/>
    </source>
</evidence>
<dbReference type="SUPFAM" id="SSF55961">
    <property type="entry name" value="Bet v1-like"/>
    <property type="match status" value="2"/>
</dbReference>
<dbReference type="PANTHER" id="PTHR31907">
    <property type="entry name" value="MLP-LIKE PROTEIN 423"/>
    <property type="match status" value="1"/>
</dbReference>
<feature type="domain" description="Bet v I/Major latex protein" evidence="1">
    <location>
        <begin position="6"/>
        <end position="156"/>
    </location>
</feature>
<name>A0A803RAH4_CANSA</name>
<dbReference type="InterPro" id="IPR051761">
    <property type="entry name" value="MLP-like_ligand-binding"/>
</dbReference>
<dbReference type="OMA" id="STICWDY"/>
<dbReference type="GO" id="GO:0006952">
    <property type="term" value="P:defense response"/>
    <property type="evidence" value="ECO:0007669"/>
    <property type="project" value="InterPro"/>
</dbReference>
<dbReference type="InterPro" id="IPR000916">
    <property type="entry name" value="Bet_v_I/MLP"/>
</dbReference>
<dbReference type="AlphaFoldDB" id="A0A803RAH4"/>